<dbReference type="RefSeq" id="WP_083382004.1">
    <property type="nucleotide sequence ID" value="NZ_CP035282.1"/>
</dbReference>
<dbReference type="Proteomes" id="UP000287969">
    <property type="component" value="Chromosome"/>
</dbReference>
<keyword evidence="4" id="KW-0808">Transferase</keyword>
<keyword evidence="3 8" id="KW-0762">Sugar transport</keyword>
<accession>A0A410QBM0</accession>
<evidence type="ECO:0000256" key="3">
    <source>
        <dbReference type="ARBA" id="ARBA00022597"/>
    </source>
</evidence>
<evidence type="ECO:0000256" key="5">
    <source>
        <dbReference type="ARBA" id="ARBA00022683"/>
    </source>
</evidence>
<dbReference type="GO" id="GO:0016301">
    <property type="term" value="F:kinase activity"/>
    <property type="evidence" value="ECO:0007669"/>
    <property type="project" value="UniProtKB-KW"/>
</dbReference>
<sequence length="162" mass="18315">MFKMFLKEKWIDIFSPVNGEIISLEKLEGDNSAFNDMGKGIGIIPSDGKIVAPFDGEIASIYKRNHCIIVRNEDDIELIIHIGLDTNKLNGEGFVRHVELMDKVKKGDLLIEADIDKIKEKGFSIVTPVIVSHSNRIEEIEMSDGFLKRGEDVIMKVKMKKK</sequence>
<dbReference type="GO" id="GO:0009401">
    <property type="term" value="P:phosphoenolpyruvate-dependent sugar phosphotransferase system"/>
    <property type="evidence" value="ECO:0007669"/>
    <property type="project" value="UniProtKB-KW"/>
</dbReference>
<dbReference type="KEGG" id="spoa:EQM13_06470"/>
<dbReference type="SUPFAM" id="SSF51261">
    <property type="entry name" value="Duplicated hybrid motif"/>
    <property type="match status" value="1"/>
</dbReference>
<proteinExistence type="predicted"/>
<evidence type="ECO:0000259" key="7">
    <source>
        <dbReference type="PROSITE" id="PS51093"/>
    </source>
</evidence>
<dbReference type="PROSITE" id="PS51093">
    <property type="entry name" value="PTS_EIIA_TYPE_1"/>
    <property type="match status" value="1"/>
</dbReference>
<dbReference type="InterPro" id="IPR001127">
    <property type="entry name" value="PTS_EIIA_1_perm"/>
</dbReference>
<dbReference type="InterPro" id="IPR011055">
    <property type="entry name" value="Dup_hybrid_motif"/>
</dbReference>
<dbReference type="InterPro" id="IPR050890">
    <property type="entry name" value="PTS_EIIA_component"/>
</dbReference>
<dbReference type="GO" id="GO:0005737">
    <property type="term" value="C:cytoplasm"/>
    <property type="evidence" value="ECO:0007669"/>
    <property type="project" value="UniProtKB-SubCell"/>
</dbReference>
<evidence type="ECO:0000313" key="9">
    <source>
        <dbReference type="Proteomes" id="UP000287969"/>
    </source>
</evidence>
<evidence type="ECO:0000256" key="1">
    <source>
        <dbReference type="ARBA" id="ARBA00004496"/>
    </source>
</evidence>
<dbReference type="Pfam" id="PF00358">
    <property type="entry name" value="PTS_EIIA_1"/>
    <property type="match status" value="1"/>
</dbReference>
<feature type="domain" description="PTS EIIA type-1" evidence="7">
    <location>
        <begin position="31"/>
        <end position="133"/>
    </location>
</feature>
<dbReference type="PANTHER" id="PTHR45008">
    <property type="entry name" value="PTS SYSTEM GLUCOSE-SPECIFIC EIIA COMPONENT"/>
    <property type="match status" value="1"/>
</dbReference>
<protein>
    <submittedName>
        <fullName evidence="8">PTS glucose transporter subunit IIA</fullName>
    </submittedName>
</protein>
<evidence type="ECO:0000256" key="4">
    <source>
        <dbReference type="ARBA" id="ARBA00022679"/>
    </source>
</evidence>
<name>A0A410QBM0_9FIRM</name>
<dbReference type="EMBL" id="CP035282">
    <property type="protein sequence ID" value="QAT61258.1"/>
    <property type="molecule type" value="Genomic_DNA"/>
</dbReference>
<dbReference type="PANTHER" id="PTHR45008:SF1">
    <property type="entry name" value="PTS SYSTEM GLUCOSE-SPECIFIC EIIA COMPONENT"/>
    <property type="match status" value="1"/>
</dbReference>
<keyword evidence="9" id="KW-1185">Reference proteome</keyword>
<dbReference type="AlphaFoldDB" id="A0A410QBM0"/>
<comment type="subcellular location">
    <subcellularLocation>
        <location evidence="1">Cytoplasm</location>
    </subcellularLocation>
</comment>
<evidence type="ECO:0000313" key="8">
    <source>
        <dbReference type="EMBL" id="QAT61258.1"/>
    </source>
</evidence>
<keyword evidence="5" id="KW-0598">Phosphotransferase system</keyword>
<evidence type="ECO:0000256" key="2">
    <source>
        <dbReference type="ARBA" id="ARBA00022448"/>
    </source>
</evidence>
<dbReference type="Gene3D" id="2.70.70.10">
    <property type="entry name" value="Glucose Permease (Domain IIA)"/>
    <property type="match status" value="1"/>
</dbReference>
<dbReference type="OrthoDB" id="92465at2"/>
<evidence type="ECO:0000256" key="6">
    <source>
        <dbReference type="ARBA" id="ARBA00022777"/>
    </source>
</evidence>
<keyword evidence="2" id="KW-0813">Transport</keyword>
<keyword evidence="6" id="KW-0418">Kinase</keyword>
<reference evidence="9" key="1">
    <citation type="submission" date="2019-01" db="EMBL/GenBank/DDBJ databases">
        <title>Draft genomes of a novel of Sporanaerobacter strains.</title>
        <authorList>
            <person name="Ma S."/>
        </authorList>
    </citation>
    <scope>NUCLEOTIDE SEQUENCE [LARGE SCALE GENOMIC DNA]</scope>
    <source>
        <strain evidence="9">NJN-17</strain>
    </source>
</reference>
<dbReference type="NCBIfam" id="TIGR00830">
    <property type="entry name" value="PTBA"/>
    <property type="match status" value="1"/>
</dbReference>
<organism evidence="8 9">
    <name type="scientific">Acidilutibacter cellobiosedens</name>
    <dbReference type="NCBI Taxonomy" id="2507161"/>
    <lineage>
        <taxon>Bacteria</taxon>
        <taxon>Bacillati</taxon>
        <taxon>Bacillota</taxon>
        <taxon>Tissierellia</taxon>
        <taxon>Tissierellales</taxon>
        <taxon>Acidilutibacteraceae</taxon>
        <taxon>Acidilutibacter</taxon>
    </lineage>
</organism>
<gene>
    <name evidence="8" type="ORF">EQM13_06470</name>
</gene>